<feature type="compositionally biased region" description="Pro residues" evidence="1">
    <location>
        <begin position="290"/>
        <end position="303"/>
    </location>
</feature>
<accession>A0ABY5MRR8</accession>
<dbReference type="PANTHER" id="PTHR38075">
    <property type="entry name" value="DUF4139 DOMAIN-CONTAINING PROTEIN"/>
    <property type="match status" value="1"/>
</dbReference>
<sequence length="507" mass="53993">MRLTALLILAVVAAPAGAQQVVTSAGPERVGVTVYRDPDRGRRRPALNWLNGYALISETRSIDIPAGESELRFEGVASGIIPQSAIVGGVPEGLLERNRDALLLSAGSLVGRALGNRVTLRRTDRATGTVVEGEAIVRSGGDGGVVLQTAAGVEALRCTGLAETLVYDRVPAGLSARPTLSVRVRARQALRASVTLSYLATGFDWQADYVATLSRDERKLQLRAWLTLASTDDTSFPGATTQAVAGQVNREGVEVAPVESPPLRLQCWPAATTSTVSQPDGSSYANGDTPPAPPAPPPPPPPVVAFRSEEIVVTGSRITAVRERLGDLQLYRIPEPVTVGANAQKQVGLLDRPAVKVEAVYRMAVVSADEEAEEQGELLLRSRNREEQGLGLPLPSGNLVLFREGAGRPLLIGEGHMRDTAVGEKVEIKVAETSGVRVRLSSGEGDRRTLVVTNDRPVAVQAEVELLHDDGDRIDGAKLMRRDGKLLWLATVPANGSATISYRIRRS</sequence>
<dbReference type="PANTHER" id="PTHR38075:SF1">
    <property type="entry name" value="DUF4139 DOMAIN-CONTAINING PROTEIN"/>
    <property type="match status" value="1"/>
</dbReference>
<keyword evidence="4" id="KW-1185">Reference proteome</keyword>
<organism evidence="3 4">
    <name type="scientific">Sphingomonas glaciei</name>
    <dbReference type="NCBI Taxonomy" id="2938948"/>
    <lineage>
        <taxon>Bacteria</taxon>
        <taxon>Pseudomonadati</taxon>
        <taxon>Pseudomonadota</taxon>
        <taxon>Alphaproteobacteria</taxon>
        <taxon>Sphingomonadales</taxon>
        <taxon>Sphingomonadaceae</taxon>
        <taxon>Sphingomonas</taxon>
    </lineage>
</organism>
<feature type="chain" id="PRO_5046172119" description="DUF4139 domain-containing protein" evidence="2">
    <location>
        <begin position="19"/>
        <end position="507"/>
    </location>
</feature>
<name>A0ABY5MRR8_9SPHN</name>
<dbReference type="RefSeq" id="WP_249454741.1">
    <property type="nucleotide sequence ID" value="NZ_CP097253.1"/>
</dbReference>
<reference evidence="3 4" key="1">
    <citation type="submission" date="2022-05" db="EMBL/GenBank/DDBJ databases">
        <title>S8-45 Sphingomonas ultraviolaceadurans.</title>
        <authorList>
            <person name="Liu Y."/>
        </authorList>
    </citation>
    <scope>NUCLEOTIDE SEQUENCE [LARGE SCALE GENOMIC DNA]</scope>
    <source>
        <strain evidence="3 4">S8-45</strain>
    </source>
</reference>
<dbReference type="Proteomes" id="UP000831921">
    <property type="component" value="Chromosome"/>
</dbReference>
<evidence type="ECO:0000256" key="1">
    <source>
        <dbReference type="SAM" id="MobiDB-lite"/>
    </source>
</evidence>
<feature type="signal peptide" evidence="2">
    <location>
        <begin position="1"/>
        <end position="18"/>
    </location>
</feature>
<keyword evidence="2" id="KW-0732">Signal</keyword>
<feature type="region of interest" description="Disordered" evidence="1">
    <location>
        <begin position="274"/>
        <end position="304"/>
    </location>
</feature>
<evidence type="ECO:0000313" key="4">
    <source>
        <dbReference type="Proteomes" id="UP000831921"/>
    </source>
</evidence>
<evidence type="ECO:0008006" key="5">
    <source>
        <dbReference type="Google" id="ProtNLM"/>
    </source>
</evidence>
<evidence type="ECO:0000256" key="2">
    <source>
        <dbReference type="SAM" id="SignalP"/>
    </source>
</evidence>
<proteinExistence type="predicted"/>
<gene>
    <name evidence="3" type="ORF">M1K48_09510</name>
</gene>
<feature type="compositionally biased region" description="Polar residues" evidence="1">
    <location>
        <begin position="274"/>
        <end position="286"/>
    </location>
</feature>
<evidence type="ECO:0000313" key="3">
    <source>
        <dbReference type="EMBL" id="UUR07180.1"/>
    </source>
</evidence>
<dbReference type="EMBL" id="CP097253">
    <property type="protein sequence ID" value="UUR07180.1"/>
    <property type="molecule type" value="Genomic_DNA"/>
</dbReference>
<protein>
    <recommendedName>
        <fullName evidence="5">DUF4139 domain-containing protein</fullName>
    </recommendedName>
</protein>